<name>A0A1F5JGH5_9BACT</name>
<evidence type="ECO:0000256" key="6">
    <source>
        <dbReference type="HAMAP-Rule" id="MF_01109"/>
    </source>
</evidence>
<feature type="binding site" evidence="6">
    <location>
        <position position="295"/>
    </location>
    <ligand>
        <name>carbamoyl phosphate</name>
        <dbReference type="ChEBI" id="CHEBI:58228"/>
    </ligand>
</feature>
<dbReference type="GO" id="GO:0016597">
    <property type="term" value="F:amino acid binding"/>
    <property type="evidence" value="ECO:0007669"/>
    <property type="project" value="InterPro"/>
</dbReference>
<dbReference type="GO" id="GO:0019240">
    <property type="term" value="P:citrulline biosynthetic process"/>
    <property type="evidence" value="ECO:0007669"/>
    <property type="project" value="TreeGrafter"/>
</dbReference>
<feature type="binding site" evidence="6">
    <location>
        <begin position="267"/>
        <end position="268"/>
    </location>
    <ligand>
        <name>carbamoyl phosphate</name>
        <dbReference type="ChEBI" id="CHEBI:58228"/>
    </ligand>
</feature>
<dbReference type="NCBIfam" id="TIGR00658">
    <property type="entry name" value="orni_carb_tr"/>
    <property type="match status" value="1"/>
</dbReference>
<comment type="caution">
    <text evidence="9">The sequence shown here is derived from an EMBL/GenBank/DDBJ whole genome shotgun (WGS) entry which is preliminary data.</text>
</comment>
<dbReference type="Proteomes" id="UP000177555">
    <property type="component" value="Unassembled WGS sequence"/>
</dbReference>
<evidence type="ECO:0000256" key="5">
    <source>
        <dbReference type="ARBA" id="ARBA00048772"/>
    </source>
</evidence>
<comment type="caution">
    <text evidence="6">Lacks conserved residue(s) required for the propagation of feature annotation.</text>
</comment>
<dbReference type="PRINTS" id="PR00100">
    <property type="entry name" value="AOTCASE"/>
</dbReference>
<feature type="domain" description="Aspartate/ornithine carbamoyltransferase Asp/Orn-binding" evidence="7">
    <location>
        <begin position="156"/>
        <end position="306"/>
    </location>
</feature>
<dbReference type="Gene3D" id="3.40.50.1370">
    <property type="entry name" value="Aspartate/ornithine carbamoyltransferase"/>
    <property type="match status" value="2"/>
</dbReference>
<feature type="domain" description="Aspartate/ornithine carbamoyltransferase carbamoyl-P binding" evidence="8">
    <location>
        <begin position="6"/>
        <end position="147"/>
    </location>
</feature>
<dbReference type="InterPro" id="IPR006132">
    <property type="entry name" value="Asp/Orn_carbamoyltranf_P-bd"/>
</dbReference>
<accession>A0A1F5JGH5</accession>
<evidence type="ECO:0000259" key="7">
    <source>
        <dbReference type="Pfam" id="PF00185"/>
    </source>
</evidence>
<dbReference type="InterPro" id="IPR002292">
    <property type="entry name" value="Orn/put_carbamltrans"/>
</dbReference>
<dbReference type="NCBIfam" id="NF001986">
    <property type="entry name" value="PRK00779.1"/>
    <property type="match status" value="1"/>
</dbReference>
<evidence type="ECO:0000256" key="2">
    <source>
        <dbReference type="ARBA" id="ARBA00007805"/>
    </source>
</evidence>
<dbReference type="FunFam" id="3.40.50.1370:FF:000008">
    <property type="entry name" value="Ornithine carbamoyltransferase"/>
    <property type="match status" value="1"/>
</dbReference>
<dbReference type="AlphaFoldDB" id="A0A1F5JGH5"/>
<evidence type="ECO:0000256" key="1">
    <source>
        <dbReference type="ARBA" id="ARBA00004975"/>
    </source>
</evidence>
<dbReference type="HAMAP" id="MF_01109">
    <property type="entry name" value="OTCase"/>
    <property type="match status" value="1"/>
</dbReference>
<dbReference type="SUPFAM" id="SSF53671">
    <property type="entry name" value="Aspartate/ornithine carbamoyltransferase"/>
    <property type="match status" value="1"/>
</dbReference>
<dbReference type="PANTHER" id="PTHR45753:SF3">
    <property type="entry name" value="ORNITHINE TRANSCARBAMYLASE, MITOCHONDRIAL"/>
    <property type="match status" value="1"/>
</dbReference>
<feature type="binding site" evidence="6">
    <location>
        <position position="228"/>
    </location>
    <ligand>
        <name>L-ornithine</name>
        <dbReference type="ChEBI" id="CHEBI:46911"/>
    </ligand>
</feature>
<dbReference type="GO" id="GO:0042450">
    <property type="term" value="P:L-arginine biosynthetic process via ornithine"/>
    <property type="evidence" value="ECO:0007669"/>
    <property type="project" value="UniProtKB-UniRule"/>
</dbReference>
<dbReference type="Pfam" id="PF02729">
    <property type="entry name" value="OTCace_N"/>
    <property type="match status" value="1"/>
</dbReference>
<dbReference type="Pfam" id="PF00185">
    <property type="entry name" value="OTCace"/>
    <property type="match status" value="1"/>
</dbReference>
<protein>
    <recommendedName>
        <fullName evidence="3 6">Ornithine carbamoyltransferase</fullName>
        <shortName evidence="6">OTCase</shortName>
        <ecNumber evidence="3 6">2.1.3.3</ecNumber>
    </recommendedName>
</protein>
<proteinExistence type="inferred from homology"/>
<feature type="binding site" evidence="6">
    <location>
        <begin position="232"/>
        <end position="233"/>
    </location>
    <ligand>
        <name>L-ornithine</name>
        <dbReference type="ChEBI" id="CHEBI:46911"/>
    </ligand>
</feature>
<dbReference type="PANTHER" id="PTHR45753">
    <property type="entry name" value="ORNITHINE CARBAMOYLTRANSFERASE, MITOCHONDRIAL"/>
    <property type="match status" value="1"/>
</dbReference>
<evidence type="ECO:0000313" key="9">
    <source>
        <dbReference type="EMBL" id="OGE27689.1"/>
    </source>
</evidence>
<reference evidence="9 10" key="1">
    <citation type="journal article" date="2016" name="Nat. Commun.">
        <title>Thousands of microbial genomes shed light on interconnected biogeochemical processes in an aquifer system.</title>
        <authorList>
            <person name="Anantharaman K."/>
            <person name="Brown C.T."/>
            <person name="Hug L.A."/>
            <person name="Sharon I."/>
            <person name="Castelle C.J."/>
            <person name="Probst A.J."/>
            <person name="Thomas B.C."/>
            <person name="Singh A."/>
            <person name="Wilkins M.J."/>
            <person name="Karaoz U."/>
            <person name="Brodie E.L."/>
            <person name="Williams K.H."/>
            <person name="Hubbard S.S."/>
            <person name="Banfield J.F."/>
        </authorList>
    </citation>
    <scope>NUCLEOTIDE SEQUENCE [LARGE SCALE GENOMIC DNA]</scope>
</reference>
<keyword evidence="4 6" id="KW-0808">Transferase</keyword>
<keyword evidence="6" id="KW-0963">Cytoplasm</keyword>
<gene>
    <name evidence="9" type="ORF">A2867_04005</name>
</gene>
<dbReference type="PRINTS" id="PR00102">
    <property type="entry name" value="OTCASE"/>
</dbReference>
<feature type="binding site" evidence="6">
    <location>
        <position position="107"/>
    </location>
    <ligand>
        <name>carbamoyl phosphate</name>
        <dbReference type="ChEBI" id="CHEBI:58228"/>
    </ligand>
</feature>
<dbReference type="InterPro" id="IPR024904">
    <property type="entry name" value="OTCase_ArgI"/>
</dbReference>
<comment type="catalytic activity">
    <reaction evidence="5 6">
        <text>carbamoyl phosphate + L-ornithine = L-citrulline + phosphate + H(+)</text>
        <dbReference type="Rhea" id="RHEA:19513"/>
        <dbReference type="ChEBI" id="CHEBI:15378"/>
        <dbReference type="ChEBI" id="CHEBI:43474"/>
        <dbReference type="ChEBI" id="CHEBI:46911"/>
        <dbReference type="ChEBI" id="CHEBI:57743"/>
        <dbReference type="ChEBI" id="CHEBI:58228"/>
        <dbReference type="EC" id="2.1.3.3"/>
    </reaction>
</comment>
<comment type="similarity">
    <text evidence="2 6">Belongs to the aspartate/ornithine carbamoyltransferase superfamily. OTCase family.</text>
</comment>
<evidence type="ECO:0000256" key="3">
    <source>
        <dbReference type="ARBA" id="ARBA00013007"/>
    </source>
</evidence>
<dbReference type="InterPro" id="IPR006131">
    <property type="entry name" value="Asp_carbamoyltransf_Asp/Orn-bd"/>
</dbReference>
<evidence type="ECO:0000256" key="4">
    <source>
        <dbReference type="ARBA" id="ARBA00022679"/>
    </source>
</evidence>
<evidence type="ECO:0000313" key="10">
    <source>
        <dbReference type="Proteomes" id="UP000177555"/>
    </source>
</evidence>
<dbReference type="GO" id="GO:0005737">
    <property type="term" value="C:cytoplasm"/>
    <property type="evidence" value="ECO:0007669"/>
    <property type="project" value="UniProtKB-SubCell"/>
</dbReference>
<evidence type="ECO:0000259" key="8">
    <source>
        <dbReference type="Pfam" id="PF02729"/>
    </source>
</evidence>
<organism evidence="9 10">
    <name type="scientific">Candidatus Daviesbacteria bacterium RIFCSPHIGHO2_01_FULL_40_11</name>
    <dbReference type="NCBI Taxonomy" id="1797762"/>
    <lineage>
        <taxon>Bacteria</taxon>
        <taxon>Candidatus Daviesiibacteriota</taxon>
    </lineage>
</organism>
<comment type="subcellular location">
    <subcellularLocation>
        <location evidence="6">Cytoplasm</location>
    </subcellularLocation>
</comment>
<dbReference type="InterPro" id="IPR006130">
    <property type="entry name" value="Asp/Orn_carbamoylTrfase"/>
</dbReference>
<feature type="binding site" evidence="6">
    <location>
        <begin position="134"/>
        <end position="137"/>
    </location>
    <ligand>
        <name>carbamoyl phosphate</name>
        <dbReference type="ChEBI" id="CHEBI:58228"/>
    </ligand>
</feature>
<dbReference type="InterPro" id="IPR036901">
    <property type="entry name" value="Asp/Orn_carbamoylTrfase_sf"/>
</dbReference>
<dbReference type="EMBL" id="MFCP01000033">
    <property type="protein sequence ID" value="OGE27689.1"/>
    <property type="molecule type" value="Genomic_DNA"/>
</dbReference>
<comment type="pathway">
    <text evidence="1">Amino-acid biosynthesis; L-arginine biosynthesis; L-arginine from L-ornithine and carbamoyl phosphate: step 1/3.</text>
</comment>
<feature type="binding site" evidence="6">
    <location>
        <position position="168"/>
    </location>
    <ligand>
        <name>L-ornithine</name>
        <dbReference type="ChEBI" id="CHEBI:46911"/>
    </ligand>
</feature>
<dbReference type="GO" id="GO:0004585">
    <property type="term" value="F:ornithine carbamoyltransferase activity"/>
    <property type="evidence" value="ECO:0007669"/>
    <property type="project" value="UniProtKB-UniRule"/>
</dbReference>
<sequence>MKQEIKHILSITDLTAKEIWLIFRLAKKLKQELKSKGSNKPFLKGKSLVLIFEKQSLRTRISFEIGMAQFGGNTLYLDPRDTGIGVRESEADIARVLSGMADIIAARTYSHQTIVDIAQNSTIPVINALSDLEHPCQALTDLFTVWEVKKYQDLSGLTVGYVGDGDNNVAHSLCLGAAMLGMNFKCGSPKGYSLNSEIVKKAQEYNANILQTEDPKEAVSGADVVVTDTWISMGDTDKEGRIKTFKDYQVNASLMGYAKKDAIFMHCLPAYRGKEVTAEVIDGPQSVVFQEAENRLHVQKALILWLLKKSH</sequence>
<dbReference type="EC" id="2.1.3.3" evidence="3 6"/>